<reference evidence="2 3" key="1">
    <citation type="journal article" date="2016" name="Genome Announc.">
        <title>Draft Genome Sequences of Five Rapidly Growing Mycobacterium Species, M. thermoresistibile, M. fortuitum subsp. acetamidolyticum, M. canariasense, M. brisbanense, and M. novocastrense.</title>
        <authorList>
            <person name="Katahira K."/>
            <person name="Ogura Y."/>
            <person name="Gotoh Y."/>
            <person name="Hayashi T."/>
        </authorList>
    </citation>
    <scope>NUCLEOTIDE SEQUENCE [LARGE SCALE GENOMIC DNA]</scope>
    <source>
        <strain evidence="2 3">JCM6362</strain>
    </source>
</reference>
<comment type="caution">
    <text evidence="2">The sequence shown here is derived from an EMBL/GenBank/DDBJ whole genome shotgun (WGS) entry which is preliminary data.</text>
</comment>
<dbReference type="OMA" id="FHHATGH"/>
<feature type="compositionally biased region" description="Basic and acidic residues" evidence="1">
    <location>
        <begin position="1"/>
        <end position="19"/>
    </location>
</feature>
<feature type="compositionally biased region" description="Basic and acidic residues" evidence="1">
    <location>
        <begin position="146"/>
        <end position="161"/>
    </location>
</feature>
<feature type="compositionally biased region" description="Basic residues" evidence="1">
    <location>
        <begin position="134"/>
        <end position="143"/>
    </location>
</feature>
<dbReference type="EMBL" id="BCTB01000006">
    <property type="protein sequence ID" value="GAT14262.1"/>
    <property type="molecule type" value="Genomic_DNA"/>
</dbReference>
<organism evidence="2 3">
    <name type="scientific">Mycolicibacterium thermoresistibile</name>
    <name type="common">Mycobacterium thermoresistibile</name>
    <dbReference type="NCBI Taxonomy" id="1797"/>
    <lineage>
        <taxon>Bacteria</taxon>
        <taxon>Bacillati</taxon>
        <taxon>Actinomycetota</taxon>
        <taxon>Actinomycetes</taxon>
        <taxon>Mycobacteriales</taxon>
        <taxon>Mycobacteriaceae</taxon>
        <taxon>Mycolicibacterium</taxon>
    </lineage>
</organism>
<dbReference type="Proteomes" id="UP000069654">
    <property type="component" value="Unassembled WGS sequence"/>
</dbReference>
<evidence type="ECO:0000313" key="2">
    <source>
        <dbReference type="EMBL" id="GAT14262.1"/>
    </source>
</evidence>
<dbReference type="AlphaFoldDB" id="A0A100XCY6"/>
<feature type="region of interest" description="Disordered" evidence="1">
    <location>
        <begin position="131"/>
        <end position="161"/>
    </location>
</feature>
<sequence length="161" mass="18337">MKSAHTDDEPSPDHQRPADADDTAVEAAGLMSEALETIEQARGHLYAFHQLTGRADGMLDDVVAKLTDAGHPELADLVDHELIGRNVLPGRWTFQVVEDYDDGYYDCFRGIERQIRDRLMRGRRHVYEAEMKERRRTHGHPAHTARPPEQERLLTGDSGRR</sequence>
<dbReference type="STRING" id="1797.RMCT_1233"/>
<accession>A0A100XCY6</accession>
<dbReference type="RefSeq" id="WP_003927826.1">
    <property type="nucleotide sequence ID" value="NZ_BCTB01000006.1"/>
</dbReference>
<name>A0A100XCY6_MYCTH</name>
<evidence type="ECO:0000313" key="3">
    <source>
        <dbReference type="Proteomes" id="UP000069654"/>
    </source>
</evidence>
<gene>
    <name evidence="2" type="ORF">RMCT_1233</name>
</gene>
<evidence type="ECO:0000256" key="1">
    <source>
        <dbReference type="SAM" id="MobiDB-lite"/>
    </source>
</evidence>
<dbReference type="OrthoDB" id="3212097at2"/>
<reference evidence="3" key="2">
    <citation type="submission" date="2016-02" db="EMBL/GenBank/DDBJ databases">
        <title>Draft genome sequence of five rapidly growing Mycobacterium species.</title>
        <authorList>
            <person name="Katahira K."/>
            <person name="Gotou Y."/>
            <person name="Iida K."/>
            <person name="Ogura Y."/>
            <person name="Hayashi T."/>
        </authorList>
    </citation>
    <scope>NUCLEOTIDE SEQUENCE [LARGE SCALE GENOMIC DNA]</scope>
    <source>
        <strain evidence="3">JCM6362</strain>
    </source>
</reference>
<proteinExistence type="predicted"/>
<feature type="region of interest" description="Disordered" evidence="1">
    <location>
        <begin position="1"/>
        <end position="21"/>
    </location>
</feature>
<protein>
    <submittedName>
        <fullName evidence="2">Uncharacterized protein</fullName>
    </submittedName>
</protein>